<keyword evidence="6" id="KW-1185">Reference proteome</keyword>
<comment type="caution">
    <text evidence="5">The sequence shown here is derived from an EMBL/GenBank/DDBJ whole genome shotgun (WGS) entry which is preliminary data.</text>
</comment>
<dbReference type="InterPro" id="IPR018060">
    <property type="entry name" value="HTH_AraC"/>
</dbReference>
<keyword evidence="2" id="KW-0238">DNA-binding</keyword>
<evidence type="ECO:0000259" key="4">
    <source>
        <dbReference type="PROSITE" id="PS01124"/>
    </source>
</evidence>
<dbReference type="Proteomes" id="UP001595476">
    <property type="component" value="Unassembled WGS sequence"/>
</dbReference>
<evidence type="ECO:0000256" key="1">
    <source>
        <dbReference type="ARBA" id="ARBA00023015"/>
    </source>
</evidence>
<dbReference type="PROSITE" id="PS01124">
    <property type="entry name" value="HTH_ARAC_FAMILY_2"/>
    <property type="match status" value="1"/>
</dbReference>
<proteinExistence type="predicted"/>
<evidence type="ECO:0000256" key="3">
    <source>
        <dbReference type="ARBA" id="ARBA00023163"/>
    </source>
</evidence>
<dbReference type="Pfam" id="PF12833">
    <property type="entry name" value="HTH_18"/>
    <property type="match status" value="1"/>
</dbReference>
<accession>A0ABV7HET8</accession>
<dbReference type="PANTHER" id="PTHR47894:SF1">
    <property type="entry name" value="HTH-TYPE TRANSCRIPTIONAL REGULATOR VQSM"/>
    <property type="match status" value="1"/>
</dbReference>
<name>A0ABV7HET8_9GAMM</name>
<organism evidence="5 6">
    <name type="scientific">Litoribrevibacter euphylliae</name>
    <dbReference type="NCBI Taxonomy" id="1834034"/>
    <lineage>
        <taxon>Bacteria</taxon>
        <taxon>Pseudomonadati</taxon>
        <taxon>Pseudomonadota</taxon>
        <taxon>Gammaproteobacteria</taxon>
        <taxon>Oceanospirillales</taxon>
        <taxon>Oceanospirillaceae</taxon>
        <taxon>Litoribrevibacter</taxon>
    </lineage>
</organism>
<keyword evidence="3" id="KW-0804">Transcription</keyword>
<dbReference type="Gene3D" id="1.10.10.60">
    <property type="entry name" value="Homeodomain-like"/>
    <property type="match status" value="1"/>
</dbReference>
<gene>
    <name evidence="5" type="ORF">ACFOEK_09440</name>
</gene>
<dbReference type="SMART" id="SM00342">
    <property type="entry name" value="HTH_ARAC"/>
    <property type="match status" value="1"/>
</dbReference>
<feature type="domain" description="HTH araC/xylS-type" evidence="4">
    <location>
        <begin position="248"/>
        <end position="348"/>
    </location>
</feature>
<keyword evidence="1" id="KW-0805">Transcription regulation</keyword>
<evidence type="ECO:0000256" key="2">
    <source>
        <dbReference type="ARBA" id="ARBA00023125"/>
    </source>
</evidence>
<dbReference type="SUPFAM" id="SSF46689">
    <property type="entry name" value="Homeodomain-like"/>
    <property type="match status" value="1"/>
</dbReference>
<dbReference type="EMBL" id="JBHRSZ010000004">
    <property type="protein sequence ID" value="MFC3151246.1"/>
    <property type="molecule type" value="Genomic_DNA"/>
</dbReference>
<dbReference type="PANTHER" id="PTHR47894">
    <property type="entry name" value="HTH-TYPE TRANSCRIPTIONAL REGULATOR GADX"/>
    <property type="match status" value="1"/>
</dbReference>
<protein>
    <submittedName>
        <fullName evidence="5">Helix-turn-helix domain-containing protein</fullName>
    </submittedName>
</protein>
<evidence type="ECO:0000313" key="5">
    <source>
        <dbReference type="EMBL" id="MFC3151246.1"/>
    </source>
</evidence>
<dbReference type="RefSeq" id="WP_386719653.1">
    <property type="nucleotide sequence ID" value="NZ_JBHRSZ010000004.1"/>
</dbReference>
<reference evidence="6" key="1">
    <citation type="journal article" date="2019" name="Int. J. Syst. Evol. Microbiol.">
        <title>The Global Catalogue of Microorganisms (GCM) 10K type strain sequencing project: providing services to taxonomists for standard genome sequencing and annotation.</title>
        <authorList>
            <consortium name="The Broad Institute Genomics Platform"/>
            <consortium name="The Broad Institute Genome Sequencing Center for Infectious Disease"/>
            <person name="Wu L."/>
            <person name="Ma J."/>
        </authorList>
    </citation>
    <scope>NUCLEOTIDE SEQUENCE [LARGE SCALE GENOMIC DNA]</scope>
    <source>
        <strain evidence="6">KCTC 52438</strain>
    </source>
</reference>
<sequence>MELSTSTNTLAAFKHVTVAGDQIYPSFELRLILNYLESQGEHRWCAQLLERIGLKASDLEMPFISAYQALLALEYFVEEKYQPGMGCDIAANYRLADIGSIGQCLGHCATLGQALEITVDYYQLLGSFTDITNLLSHNLLTNRLVNVVNLPARIQQFLFELTVKGLITIGYELSGKTVPINEVRFQTELSDQELIMYQQKFGCSIEGNQTFDEWDLDLSFSEIPVLHNDSELLPQHLALLESDLQNHKGLVDDIDEILSCSPGDYPDPDMIAHALGLSSRTLRRRLKQLGTSYSALMNKVRCQSAIKLIHQNQMTNEQIASYLGFSDAANFQHAFKKWTGKTPSFYRG</sequence>
<evidence type="ECO:0000313" key="6">
    <source>
        <dbReference type="Proteomes" id="UP001595476"/>
    </source>
</evidence>
<dbReference type="InterPro" id="IPR032687">
    <property type="entry name" value="AraC-type_N"/>
</dbReference>
<dbReference type="InterPro" id="IPR009057">
    <property type="entry name" value="Homeodomain-like_sf"/>
</dbReference>
<dbReference type="Pfam" id="PF12625">
    <property type="entry name" value="Arabinose_bd"/>
    <property type="match status" value="1"/>
</dbReference>